<reference evidence="1 2" key="1">
    <citation type="submission" date="2017-01" db="EMBL/GenBank/DDBJ databases">
        <title>The cable genome- insights into the physiology and evolution of filamentous bacteria capable of sulfide oxidation via long distance electron transfer.</title>
        <authorList>
            <person name="Schreiber L."/>
            <person name="Bjerg J.T."/>
            <person name="Boggild A."/>
            <person name="Van De Vossenberg J."/>
            <person name="Meysman F."/>
            <person name="Nielsen L.P."/>
            <person name="Schramm A."/>
            <person name="Kjeldsen K.U."/>
        </authorList>
    </citation>
    <scope>NUCLEOTIDE SEQUENCE [LARGE SCALE GENOMIC DNA]</scope>
    <source>
        <strain evidence="1">MCF</strain>
    </source>
</reference>
<name>A0A444J2V9_9BACT</name>
<organism evidence="1 2">
    <name type="scientific">Candidatus Electrothrix aarhusensis</name>
    <dbReference type="NCBI Taxonomy" id="1859131"/>
    <lineage>
        <taxon>Bacteria</taxon>
        <taxon>Pseudomonadati</taxon>
        <taxon>Thermodesulfobacteriota</taxon>
        <taxon>Desulfobulbia</taxon>
        <taxon>Desulfobulbales</taxon>
        <taxon>Desulfobulbaceae</taxon>
        <taxon>Candidatus Electrothrix</taxon>
    </lineage>
</organism>
<evidence type="ECO:0000313" key="1">
    <source>
        <dbReference type="EMBL" id="RWX47528.1"/>
    </source>
</evidence>
<comment type="caution">
    <text evidence="1">The sequence shown here is derived from an EMBL/GenBank/DDBJ whole genome shotgun (WGS) entry which is preliminary data.</text>
</comment>
<dbReference type="Proteomes" id="UP000287853">
    <property type="component" value="Unassembled WGS sequence"/>
</dbReference>
<proteinExistence type="predicted"/>
<sequence length="40" mass="4503">MRFSATEPGIQKAWRPMPRVEAISTALVWPFFRATAAPTI</sequence>
<keyword evidence="2" id="KW-1185">Reference proteome</keyword>
<dbReference type="EMBL" id="MTKO01000033">
    <property type="protein sequence ID" value="RWX47528.1"/>
    <property type="molecule type" value="Genomic_DNA"/>
</dbReference>
<accession>A0A444J2V9</accession>
<protein>
    <submittedName>
        <fullName evidence="1">Uncharacterized protein</fullName>
    </submittedName>
</protein>
<gene>
    <name evidence="1" type="ORF">H206_06342</name>
</gene>
<dbReference type="AlphaFoldDB" id="A0A444J2V9"/>
<evidence type="ECO:0000313" key="2">
    <source>
        <dbReference type="Proteomes" id="UP000287853"/>
    </source>
</evidence>